<dbReference type="OrthoDB" id="894406at2"/>
<feature type="transmembrane region" description="Helical" evidence="1">
    <location>
        <begin position="12"/>
        <end position="32"/>
    </location>
</feature>
<comment type="caution">
    <text evidence="2">The sequence shown here is derived from an EMBL/GenBank/DDBJ whole genome shotgun (WGS) entry which is preliminary data.</text>
</comment>
<keyword evidence="1" id="KW-0472">Membrane</keyword>
<sequence length="93" mass="10690">MSDFFESWPVDIVGPVWRAVVLVPLGFLYLRLRYREQDKWRLVLAKEYQNSYGNAGKALVESAIRGILVVLLAAWVLGGLWVLLGVLWHSYIK</sequence>
<keyword evidence="3" id="KW-1185">Reference proteome</keyword>
<dbReference type="RefSeq" id="WP_100335394.1">
    <property type="nucleotide sequence ID" value="NZ_PGFA01000001.1"/>
</dbReference>
<evidence type="ECO:0000256" key="1">
    <source>
        <dbReference type="SAM" id="Phobius"/>
    </source>
</evidence>
<name>A0A2M9BP34_9BACT</name>
<dbReference type="AlphaFoldDB" id="A0A2M9BP34"/>
<dbReference type="Proteomes" id="UP000228535">
    <property type="component" value="Unassembled WGS sequence"/>
</dbReference>
<accession>A0A2M9BP34</accession>
<dbReference type="EMBL" id="PGFA01000001">
    <property type="protein sequence ID" value="PJJ59692.1"/>
    <property type="molecule type" value="Genomic_DNA"/>
</dbReference>
<evidence type="ECO:0000313" key="2">
    <source>
        <dbReference type="EMBL" id="PJJ59692.1"/>
    </source>
</evidence>
<keyword evidence="1" id="KW-0812">Transmembrane</keyword>
<keyword evidence="1" id="KW-1133">Transmembrane helix</keyword>
<reference evidence="2 3" key="1">
    <citation type="submission" date="2017-11" db="EMBL/GenBank/DDBJ databases">
        <title>Genomic Encyclopedia of Archaeal and Bacterial Type Strains, Phase II (KMG-II): From Individual Species to Whole Genera.</title>
        <authorList>
            <person name="Goeker M."/>
        </authorList>
    </citation>
    <scope>NUCLEOTIDE SEQUENCE [LARGE SCALE GENOMIC DNA]</scope>
    <source>
        <strain evidence="2 3">DSM 11115</strain>
    </source>
</reference>
<proteinExistence type="predicted"/>
<protein>
    <submittedName>
        <fullName evidence="2">Uncharacterized protein</fullName>
    </submittedName>
</protein>
<feature type="transmembrane region" description="Helical" evidence="1">
    <location>
        <begin position="67"/>
        <end position="88"/>
    </location>
</feature>
<gene>
    <name evidence="2" type="ORF">CLV45_1113</name>
</gene>
<organism evidence="2 3">
    <name type="scientific">Hymenobacter chitinivorans DSM 11115</name>
    <dbReference type="NCBI Taxonomy" id="1121954"/>
    <lineage>
        <taxon>Bacteria</taxon>
        <taxon>Pseudomonadati</taxon>
        <taxon>Bacteroidota</taxon>
        <taxon>Cytophagia</taxon>
        <taxon>Cytophagales</taxon>
        <taxon>Hymenobacteraceae</taxon>
        <taxon>Hymenobacter</taxon>
    </lineage>
</organism>
<evidence type="ECO:0000313" key="3">
    <source>
        <dbReference type="Proteomes" id="UP000228535"/>
    </source>
</evidence>